<geneLocation type="plasmid" evidence="2 3">
    <name>pRetIE4771b</name>
</geneLocation>
<name>A0A060I7W6_RHIET</name>
<dbReference type="EMBL" id="CP006988">
    <property type="protein sequence ID" value="AIC29962.1"/>
    <property type="molecule type" value="Genomic_DNA"/>
</dbReference>
<proteinExistence type="predicted"/>
<evidence type="ECO:0000256" key="1">
    <source>
        <dbReference type="SAM" id="MobiDB-lite"/>
    </source>
</evidence>
<keyword evidence="2" id="KW-0614">Plasmid</keyword>
<organism evidence="2 3">
    <name type="scientific">Rhizobium etli bv. mimosae str. IE4771</name>
    <dbReference type="NCBI Taxonomy" id="1432050"/>
    <lineage>
        <taxon>Bacteria</taxon>
        <taxon>Pseudomonadati</taxon>
        <taxon>Pseudomonadota</taxon>
        <taxon>Alphaproteobacteria</taxon>
        <taxon>Hyphomicrobiales</taxon>
        <taxon>Rhizobiaceae</taxon>
        <taxon>Rhizobium/Agrobacterium group</taxon>
        <taxon>Rhizobium</taxon>
    </lineage>
</organism>
<sequence>MHRSIERHQPAGAQQRDETIEAEAGDSSAGGASEVVINDLNVAEAALSRDDPFARAAASSCQCIDNGH</sequence>
<feature type="region of interest" description="Disordered" evidence="1">
    <location>
        <begin position="1"/>
        <end position="33"/>
    </location>
</feature>
<dbReference type="AlphaFoldDB" id="A0A060I7W6"/>
<dbReference type="Proteomes" id="UP000027180">
    <property type="component" value="Plasmid pRetIE4771b"/>
</dbReference>
<evidence type="ECO:0000313" key="2">
    <source>
        <dbReference type="EMBL" id="AIC29962.1"/>
    </source>
</evidence>
<feature type="compositionally biased region" description="Basic and acidic residues" evidence="1">
    <location>
        <begin position="1"/>
        <end position="19"/>
    </location>
</feature>
<evidence type="ECO:0000313" key="3">
    <source>
        <dbReference type="Proteomes" id="UP000027180"/>
    </source>
</evidence>
<dbReference type="KEGG" id="rei:IE4771_PB00232"/>
<gene>
    <name evidence="2" type="ORF">IE4771_PB00232</name>
</gene>
<dbReference type="HOGENOM" id="CLU_2791055_0_0_5"/>
<protein>
    <submittedName>
        <fullName evidence="2">Uncharacterized protein</fullName>
    </submittedName>
</protein>
<accession>A0A060I7W6</accession>
<reference evidence="2 3" key="1">
    <citation type="submission" date="2013-12" db="EMBL/GenBank/DDBJ databases">
        <title>Complete genome sequence of Rhizobium etli bv. mimosae IE4771.</title>
        <authorList>
            <person name="Bustos P."/>
            <person name="Santamaria R.I."/>
            <person name="Lozano L."/>
            <person name="Ormeno-Orrillo E."/>
            <person name="Rogel M.A."/>
            <person name="Romero D."/>
            <person name="Cevallos M.A."/>
            <person name="Martinez-Romero E."/>
            <person name="Gonzalez V."/>
        </authorList>
    </citation>
    <scope>NUCLEOTIDE SEQUENCE [LARGE SCALE GENOMIC DNA]</scope>
    <source>
        <strain evidence="2 3">IE4771</strain>
        <plasmid evidence="3">Plasmid pRetIE4771b</plasmid>
    </source>
</reference>